<reference evidence="2 3" key="2">
    <citation type="submission" date="2019-01" db="EMBL/GenBank/DDBJ databases">
        <title>Motilimonas pumilus sp. nov., isolated from the gut of sea cucumber (Apostichopus japonicus).</title>
        <authorList>
            <person name="Wang F.-Q."/>
            <person name="Ren L.-H."/>
            <person name="Lin Y.-W."/>
            <person name="Sun G.-H."/>
            <person name="Du Z.-J."/>
            <person name="Zhao J.-X."/>
            <person name="Liu X.-J."/>
            <person name="Liu L.-J."/>
        </authorList>
    </citation>
    <scope>NUCLEOTIDE SEQUENCE [LARGE SCALE GENOMIC DNA]</scope>
    <source>
        <strain evidence="2 3">PLHSC7-2</strain>
    </source>
</reference>
<evidence type="ECO:0000256" key="1">
    <source>
        <dbReference type="SAM" id="MobiDB-lite"/>
    </source>
</evidence>
<accession>A0A418YD97</accession>
<dbReference type="RefSeq" id="WP_119911143.1">
    <property type="nucleotide sequence ID" value="NZ_QZCH01000016.1"/>
</dbReference>
<feature type="compositionally biased region" description="Low complexity" evidence="1">
    <location>
        <begin position="13"/>
        <end position="28"/>
    </location>
</feature>
<dbReference type="OrthoDB" id="6309773at2"/>
<organism evidence="2 3">
    <name type="scientific">Motilimonas pumila</name>
    <dbReference type="NCBI Taxonomy" id="2303987"/>
    <lineage>
        <taxon>Bacteria</taxon>
        <taxon>Pseudomonadati</taxon>
        <taxon>Pseudomonadota</taxon>
        <taxon>Gammaproteobacteria</taxon>
        <taxon>Alteromonadales</taxon>
        <taxon>Alteromonadales genera incertae sedis</taxon>
        <taxon>Motilimonas</taxon>
    </lineage>
</organism>
<sequence>MINSVNTTYVLPTPSSGQQKSSTSSNQTNEVAASQAMTPVRKTTLTAATVEQVKLAYDKPDQRHSKAIHQYEDIAKAPAREAISETFGVDLYA</sequence>
<feature type="compositionally biased region" description="Polar residues" evidence="1">
    <location>
        <begin position="29"/>
        <end position="38"/>
    </location>
</feature>
<protein>
    <submittedName>
        <fullName evidence="2">Uncharacterized protein</fullName>
    </submittedName>
</protein>
<reference evidence="2 3" key="1">
    <citation type="submission" date="2018-09" db="EMBL/GenBank/DDBJ databases">
        <authorList>
            <person name="Wang F."/>
        </authorList>
    </citation>
    <scope>NUCLEOTIDE SEQUENCE [LARGE SCALE GENOMIC DNA]</scope>
    <source>
        <strain evidence="2 3">PLHSC7-2</strain>
    </source>
</reference>
<dbReference type="AlphaFoldDB" id="A0A418YD97"/>
<evidence type="ECO:0000313" key="3">
    <source>
        <dbReference type="Proteomes" id="UP000283255"/>
    </source>
</evidence>
<dbReference type="Proteomes" id="UP000283255">
    <property type="component" value="Unassembled WGS sequence"/>
</dbReference>
<feature type="compositionally biased region" description="Polar residues" evidence="1">
    <location>
        <begin position="1"/>
        <end position="10"/>
    </location>
</feature>
<evidence type="ECO:0000313" key="2">
    <source>
        <dbReference type="EMBL" id="RJG42516.1"/>
    </source>
</evidence>
<gene>
    <name evidence="2" type="ORF">D1Z90_12685</name>
</gene>
<feature type="region of interest" description="Disordered" evidence="1">
    <location>
        <begin position="1"/>
        <end position="38"/>
    </location>
</feature>
<proteinExistence type="predicted"/>
<name>A0A418YD97_9GAMM</name>
<keyword evidence="3" id="KW-1185">Reference proteome</keyword>
<comment type="caution">
    <text evidence="2">The sequence shown here is derived from an EMBL/GenBank/DDBJ whole genome shotgun (WGS) entry which is preliminary data.</text>
</comment>
<dbReference type="EMBL" id="QZCH01000016">
    <property type="protein sequence ID" value="RJG42516.1"/>
    <property type="molecule type" value="Genomic_DNA"/>
</dbReference>